<dbReference type="Gene3D" id="2.40.30.90">
    <property type="entry name" value="Bacterial fluorinating enzyme like"/>
    <property type="match status" value="1"/>
</dbReference>
<dbReference type="Pfam" id="PF01887">
    <property type="entry name" value="SAM_HAT_N"/>
    <property type="match status" value="1"/>
</dbReference>
<evidence type="ECO:0000313" key="6">
    <source>
        <dbReference type="Proteomes" id="UP000317369"/>
    </source>
</evidence>
<dbReference type="PIRSF" id="PIRSF006779">
    <property type="entry name" value="UCP006779"/>
    <property type="match status" value="1"/>
</dbReference>
<evidence type="ECO:0000259" key="4">
    <source>
        <dbReference type="Pfam" id="PF20257"/>
    </source>
</evidence>
<name>A0A517YSC3_9BACT</name>
<organism evidence="5 6">
    <name type="scientific">Poriferisphaera corsica</name>
    <dbReference type="NCBI Taxonomy" id="2528020"/>
    <lineage>
        <taxon>Bacteria</taxon>
        <taxon>Pseudomonadati</taxon>
        <taxon>Planctomycetota</taxon>
        <taxon>Phycisphaerae</taxon>
        <taxon>Phycisphaerales</taxon>
        <taxon>Phycisphaeraceae</taxon>
        <taxon>Poriferisphaera</taxon>
    </lineage>
</organism>
<protein>
    <submittedName>
        <fullName evidence="5">Adenosyl-chloride synthase</fullName>
        <ecNumber evidence="5">2.5.1.94</ecNumber>
    </submittedName>
</protein>
<dbReference type="Pfam" id="PF20257">
    <property type="entry name" value="SAM_HAT_C"/>
    <property type="match status" value="1"/>
</dbReference>
<dbReference type="GO" id="GO:0016740">
    <property type="term" value="F:transferase activity"/>
    <property type="evidence" value="ECO:0007669"/>
    <property type="project" value="UniProtKB-KW"/>
</dbReference>
<dbReference type="Proteomes" id="UP000317369">
    <property type="component" value="Chromosome"/>
</dbReference>
<dbReference type="KEGG" id="pcor:KS4_11500"/>
<gene>
    <name evidence="5" type="primary">salL</name>
    <name evidence="5" type="ORF">KS4_11500</name>
</gene>
<dbReference type="OrthoDB" id="9792195at2"/>
<evidence type="ECO:0000256" key="1">
    <source>
        <dbReference type="ARBA" id="ARBA00022691"/>
    </source>
</evidence>
<dbReference type="PANTHER" id="PTHR35092">
    <property type="entry name" value="CHLORINASE MJ1651"/>
    <property type="match status" value="1"/>
</dbReference>
<evidence type="ECO:0000256" key="2">
    <source>
        <dbReference type="ARBA" id="ARBA00024035"/>
    </source>
</evidence>
<feature type="domain" description="S-adenosyl-l-methionine hydroxide adenosyltransferase N-terminal" evidence="3">
    <location>
        <begin position="5"/>
        <end position="149"/>
    </location>
</feature>
<reference evidence="5 6" key="1">
    <citation type="submission" date="2019-02" db="EMBL/GenBank/DDBJ databases">
        <title>Deep-cultivation of Planctomycetes and their phenomic and genomic characterization uncovers novel biology.</title>
        <authorList>
            <person name="Wiegand S."/>
            <person name="Jogler M."/>
            <person name="Boedeker C."/>
            <person name="Pinto D."/>
            <person name="Vollmers J."/>
            <person name="Rivas-Marin E."/>
            <person name="Kohn T."/>
            <person name="Peeters S.H."/>
            <person name="Heuer A."/>
            <person name="Rast P."/>
            <person name="Oberbeckmann S."/>
            <person name="Bunk B."/>
            <person name="Jeske O."/>
            <person name="Meyerdierks A."/>
            <person name="Storesund J.E."/>
            <person name="Kallscheuer N."/>
            <person name="Luecker S."/>
            <person name="Lage O.M."/>
            <person name="Pohl T."/>
            <person name="Merkel B.J."/>
            <person name="Hornburger P."/>
            <person name="Mueller R.-W."/>
            <person name="Bruemmer F."/>
            <person name="Labrenz M."/>
            <person name="Spormann A.M."/>
            <person name="Op den Camp H."/>
            <person name="Overmann J."/>
            <person name="Amann R."/>
            <person name="Jetten M.S.M."/>
            <person name="Mascher T."/>
            <person name="Medema M.H."/>
            <person name="Devos D.P."/>
            <person name="Kaster A.-K."/>
            <person name="Ovreas L."/>
            <person name="Rohde M."/>
            <person name="Galperin M.Y."/>
            <person name="Jogler C."/>
        </authorList>
    </citation>
    <scope>NUCLEOTIDE SEQUENCE [LARGE SCALE GENOMIC DNA]</scope>
    <source>
        <strain evidence="5 6">KS4</strain>
    </source>
</reference>
<evidence type="ECO:0000259" key="3">
    <source>
        <dbReference type="Pfam" id="PF01887"/>
    </source>
</evidence>
<accession>A0A517YSC3</accession>
<dbReference type="PANTHER" id="PTHR35092:SF1">
    <property type="entry name" value="CHLORINASE MJ1651"/>
    <property type="match status" value="1"/>
</dbReference>
<dbReference type="InterPro" id="IPR023227">
    <property type="entry name" value="SAM_OH_AdoTrfase_C_sf"/>
</dbReference>
<keyword evidence="5" id="KW-0808">Transferase</keyword>
<sequence>MGKIVTLLTDFGLKDTYVGQMKGVISGVCEDANIIDLTHDIEAQNIHSAGYLLVDAMGVFNDTSVHIAVVDPGVGSKRKEIAVKTEKGILIGPDNGLFTAAIKRYGFEGAVELNKSKYWYGHSNTFHGRDIFASIAGHLLNGVKMEAMGDKLDNIETIQLLEPKIEDEGIEGHVVLIDHFGNLLCDITEDDLHQSIGKLDDKVAVVCGGEMIRGIKRTFSDVWVGEAIVYIGSSMRLEIAVREGSAAKRFEVGLGDRITVKRNTL</sequence>
<dbReference type="InterPro" id="IPR046469">
    <property type="entry name" value="SAM_HAT_N"/>
</dbReference>
<dbReference type="InterPro" id="IPR002747">
    <property type="entry name" value="SAM_OH_AdoTrfase"/>
</dbReference>
<keyword evidence="1" id="KW-0949">S-adenosyl-L-methionine</keyword>
<keyword evidence="6" id="KW-1185">Reference proteome</keyword>
<evidence type="ECO:0000313" key="5">
    <source>
        <dbReference type="EMBL" id="QDU33108.1"/>
    </source>
</evidence>
<dbReference type="InterPro" id="IPR023228">
    <property type="entry name" value="SAM_OH_AdoTrfase_N_sf"/>
</dbReference>
<dbReference type="InterPro" id="IPR046470">
    <property type="entry name" value="SAM_HAT_C"/>
</dbReference>
<proteinExistence type="inferred from homology"/>
<dbReference type="SUPFAM" id="SSF102522">
    <property type="entry name" value="Bacterial fluorinating enzyme, N-terminal domain"/>
    <property type="match status" value="1"/>
</dbReference>
<dbReference type="EMBL" id="CP036425">
    <property type="protein sequence ID" value="QDU33108.1"/>
    <property type="molecule type" value="Genomic_DNA"/>
</dbReference>
<dbReference type="RefSeq" id="WP_145075700.1">
    <property type="nucleotide sequence ID" value="NZ_CP036425.1"/>
</dbReference>
<dbReference type="SUPFAM" id="SSF101852">
    <property type="entry name" value="Bacterial fluorinating enzyme, C-terminal domain"/>
    <property type="match status" value="1"/>
</dbReference>
<dbReference type="AlphaFoldDB" id="A0A517YSC3"/>
<dbReference type="EC" id="2.5.1.94" evidence="5"/>
<comment type="similarity">
    <text evidence="2">Belongs to the SAM hydrolase / SAM-dependent halogenase family.</text>
</comment>
<feature type="domain" description="S-adenosyl-l-methionine hydroxide adenosyltransferase C-terminal" evidence="4">
    <location>
        <begin position="172"/>
        <end position="259"/>
    </location>
</feature>
<dbReference type="Gene3D" id="3.40.50.10790">
    <property type="entry name" value="S-adenosyl-l-methionine hydroxide adenosyltransferase, N-terminal"/>
    <property type="match status" value="1"/>
</dbReference>